<organism evidence="12 13">
    <name type="scientific">Vibrio quintilis</name>
    <dbReference type="NCBI Taxonomy" id="1117707"/>
    <lineage>
        <taxon>Bacteria</taxon>
        <taxon>Pseudomonadati</taxon>
        <taxon>Pseudomonadota</taxon>
        <taxon>Gammaproteobacteria</taxon>
        <taxon>Vibrionales</taxon>
        <taxon>Vibrionaceae</taxon>
        <taxon>Vibrio</taxon>
    </lineage>
</organism>
<dbReference type="GO" id="GO:0005886">
    <property type="term" value="C:plasma membrane"/>
    <property type="evidence" value="ECO:0007669"/>
    <property type="project" value="UniProtKB-SubCell"/>
</dbReference>
<keyword evidence="13" id="KW-1185">Reference proteome</keyword>
<keyword evidence="5" id="KW-0410">Iron transport</keyword>
<evidence type="ECO:0000256" key="5">
    <source>
        <dbReference type="ARBA" id="ARBA00022496"/>
    </source>
</evidence>
<evidence type="ECO:0000313" key="13">
    <source>
        <dbReference type="Proteomes" id="UP000184600"/>
    </source>
</evidence>
<accession>A0A1M7YPG7</accession>
<reference evidence="13" key="1">
    <citation type="submission" date="2016-12" db="EMBL/GenBank/DDBJ databases">
        <authorList>
            <person name="Rodrigo-Torres L."/>
            <person name="Arahal R.D."/>
            <person name="Lucena T."/>
        </authorList>
    </citation>
    <scope>NUCLEOTIDE SEQUENCE [LARGE SCALE GENOMIC DNA]</scope>
</reference>
<dbReference type="SUPFAM" id="SSF52540">
    <property type="entry name" value="P-loop containing nucleoside triphosphate hydrolases"/>
    <property type="match status" value="1"/>
</dbReference>
<protein>
    <submittedName>
        <fullName evidence="12">Putative siderophore transport system ATP-binding protein YusV</fullName>
    </submittedName>
</protein>
<evidence type="ECO:0000259" key="11">
    <source>
        <dbReference type="PROSITE" id="PS50893"/>
    </source>
</evidence>
<name>A0A1M7YPG7_9VIBR</name>
<dbReference type="Pfam" id="PF00005">
    <property type="entry name" value="ABC_tran"/>
    <property type="match status" value="1"/>
</dbReference>
<dbReference type="InterPro" id="IPR003593">
    <property type="entry name" value="AAA+_ATPase"/>
</dbReference>
<feature type="domain" description="ABC transporter" evidence="11">
    <location>
        <begin position="3"/>
        <end position="238"/>
    </location>
</feature>
<dbReference type="GO" id="GO:0016887">
    <property type="term" value="F:ATP hydrolysis activity"/>
    <property type="evidence" value="ECO:0007669"/>
    <property type="project" value="InterPro"/>
</dbReference>
<dbReference type="STRING" id="1117707.VQ7734_00247"/>
<keyword evidence="10" id="KW-0472">Membrane</keyword>
<dbReference type="CDD" id="cd03214">
    <property type="entry name" value="ABC_Iron-Siderophores_B12_Hemin"/>
    <property type="match status" value="1"/>
</dbReference>
<proteinExistence type="inferred from homology"/>
<dbReference type="InterPro" id="IPR027417">
    <property type="entry name" value="P-loop_NTPase"/>
</dbReference>
<evidence type="ECO:0000256" key="3">
    <source>
        <dbReference type="ARBA" id="ARBA00022448"/>
    </source>
</evidence>
<dbReference type="PROSITE" id="PS50893">
    <property type="entry name" value="ABC_TRANSPORTER_2"/>
    <property type="match status" value="1"/>
</dbReference>
<keyword evidence="4" id="KW-1003">Cell membrane</keyword>
<dbReference type="PANTHER" id="PTHR42771:SF2">
    <property type="entry name" value="IRON(3+)-HYDROXAMATE IMPORT ATP-BINDING PROTEIN FHUC"/>
    <property type="match status" value="1"/>
</dbReference>
<evidence type="ECO:0000256" key="2">
    <source>
        <dbReference type="ARBA" id="ARBA00005417"/>
    </source>
</evidence>
<evidence type="ECO:0000256" key="7">
    <source>
        <dbReference type="ARBA" id="ARBA00022840"/>
    </source>
</evidence>
<evidence type="ECO:0000256" key="4">
    <source>
        <dbReference type="ARBA" id="ARBA00022475"/>
    </source>
</evidence>
<dbReference type="PANTHER" id="PTHR42771">
    <property type="entry name" value="IRON(3+)-HYDROXAMATE IMPORT ATP-BINDING PROTEIN FHUC"/>
    <property type="match status" value="1"/>
</dbReference>
<keyword evidence="3" id="KW-0813">Transport</keyword>
<dbReference type="SMART" id="SM00382">
    <property type="entry name" value="AAA"/>
    <property type="match status" value="1"/>
</dbReference>
<dbReference type="FunFam" id="3.40.50.300:FF:000134">
    <property type="entry name" value="Iron-enterobactin ABC transporter ATP-binding protein"/>
    <property type="match status" value="1"/>
</dbReference>
<evidence type="ECO:0000256" key="9">
    <source>
        <dbReference type="ARBA" id="ARBA00023065"/>
    </source>
</evidence>
<dbReference type="InterPro" id="IPR003439">
    <property type="entry name" value="ABC_transporter-like_ATP-bd"/>
</dbReference>
<keyword evidence="8" id="KW-0408">Iron</keyword>
<evidence type="ECO:0000256" key="1">
    <source>
        <dbReference type="ARBA" id="ARBA00004202"/>
    </source>
</evidence>
<keyword evidence="7 12" id="KW-0067">ATP-binding</keyword>
<evidence type="ECO:0000256" key="8">
    <source>
        <dbReference type="ARBA" id="ARBA00023004"/>
    </source>
</evidence>
<dbReference type="Gene3D" id="3.40.50.300">
    <property type="entry name" value="P-loop containing nucleotide triphosphate hydrolases"/>
    <property type="match status" value="1"/>
</dbReference>
<dbReference type="InterPro" id="IPR017871">
    <property type="entry name" value="ABC_transporter-like_CS"/>
</dbReference>
<dbReference type="Proteomes" id="UP000184600">
    <property type="component" value="Unassembled WGS sequence"/>
</dbReference>
<dbReference type="PROSITE" id="PS00211">
    <property type="entry name" value="ABC_TRANSPORTER_1"/>
    <property type="match status" value="1"/>
</dbReference>
<comment type="similarity">
    <text evidence="2">Belongs to the ABC transporter superfamily.</text>
</comment>
<evidence type="ECO:0000313" key="12">
    <source>
        <dbReference type="EMBL" id="SHO54533.1"/>
    </source>
</evidence>
<gene>
    <name evidence="12" type="primary">yusV_1</name>
    <name evidence="12" type="ORF">VQ7734_00247</name>
</gene>
<dbReference type="OrthoDB" id="5292475at2"/>
<dbReference type="AlphaFoldDB" id="A0A1M7YPG7"/>
<evidence type="ECO:0000256" key="10">
    <source>
        <dbReference type="ARBA" id="ARBA00023136"/>
    </source>
</evidence>
<dbReference type="GO" id="GO:0006826">
    <property type="term" value="P:iron ion transport"/>
    <property type="evidence" value="ECO:0007669"/>
    <property type="project" value="UniProtKB-KW"/>
</dbReference>
<sequence length="255" mass="28626">MILSTEDLVVGYGEHPIIHHVDLKIPDGKITALIGPNGCGKSTLLKALARLMLPQQGCIRWMEKDIREYSPKSLARCLSLLPQSQEAPEGITVREIVGYGRSPHTGFWGRLSEFDQRKVAEAMSLTGVSEFASRDVLSLSGGQQQRVWLAMTLAQDADYIFLDEPTTYLDLNHQVELMKLMRSLNQRGKTIVTVLHDINQACRYCDHLIVMKSGQLIDQGTPEQVLNDVMLRDVFDLEAEIHRDPVSKTPMCIVK</sequence>
<dbReference type="EMBL" id="FRFG01000005">
    <property type="protein sequence ID" value="SHO54533.1"/>
    <property type="molecule type" value="Genomic_DNA"/>
</dbReference>
<comment type="subcellular location">
    <subcellularLocation>
        <location evidence="1">Cell membrane</location>
        <topology evidence="1">Peripheral membrane protein</topology>
    </subcellularLocation>
</comment>
<keyword evidence="9" id="KW-0406">Ion transport</keyword>
<evidence type="ECO:0000256" key="6">
    <source>
        <dbReference type="ARBA" id="ARBA00022741"/>
    </source>
</evidence>
<dbReference type="NCBIfam" id="NF008409">
    <property type="entry name" value="PRK11231.1"/>
    <property type="match status" value="1"/>
</dbReference>
<keyword evidence="6" id="KW-0547">Nucleotide-binding</keyword>
<dbReference type="InterPro" id="IPR051535">
    <property type="entry name" value="Siderophore_ABC-ATPase"/>
</dbReference>
<dbReference type="GO" id="GO:0005524">
    <property type="term" value="F:ATP binding"/>
    <property type="evidence" value="ECO:0007669"/>
    <property type="project" value="UniProtKB-KW"/>
</dbReference>